<organism evidence="1 2">
    <name type="scientific">Brevibacillus ruminantium</name>
    <dbReference type="NCBI Taxonomy" id="2950604"/>
    <lineage>
        <taxon>Bacteria</taxon>
        <taxon>Bacillati</taxon>
        <taxon>Bacillota</taxon>
        <taxon>Bacilli</taxon>
        <taxon>Bacillales</taxon>
        <taxon>Paenibacillaceae</taxon>
        <taxon>Brevibacillus</taxon>
    </lineage>
</organism>
<evidence type="ECO:0000313" key="1">
    <source>
        <dbReference type="EMBL" id="USG67345.1"/>
    </source>
</evidence>
<protein>
    <submittedName>
        <fullName evidence="1">Uncharacterized protein</fullName>
    </submittedName>
</protein>
<dbReference type="Proteomes" id="UP001056500">
    <property type="component" value="Chromosome"/>
</dbReference>
<sequence length="165" mass="18805">MSEIVPNESALLQGLLSKVLLYRFTRNLDKELNERKISHSQLSGSTGRSGNWFNRTFNELEDMRISTFIKSISAINKIISGNEKFKPVEVRAVLDEELFKVASVSIDLSINNDVGHLLQNDPDIRKFFVDIKFYVDALKTLHDVISDEEIQAYEGIMNRIKAEGN</sequence>
<dbReference type="RefSeq" id="WP_251874447.1">
    <property type="nucleotide sequence ID" value="NZ_CP098755.1"/>
</dbReference>
<dbReference type="EMBL" id="CP098755">
    <property type="protein sequence ID" value="USG67345.1"/>
    <property type="molecule type" value="Genomic_DNA"/>
</dbReference>
<reference evidence="1" key="1">
    <citation type="submission" date="2022-06" db="EMBL/GenBank/DDBJ databases">
        <title>Genome sequencing of Brevibacillus sp. BB3-R1.</title>
        <authorList>
            <person name="Heo J."/>
            <person name="Lee D."/>
            <person name="Won M."/>
            <person name="Han B.-H."/>
            <person name="Hong S.-B."/>
            <person name="Kwon S.-W."/>
        </authorList>
    </citation>
    <scope>NUCLEOTIDE SEQUENCE</scope>
    <source>
        <strain evidence="1">BB3-R1</strain>
    </source>
</reference>
<proteinExistence type="predicted"/>
<accession>A0ABY4WND7</accession>
<evidence type="ECO:0000313" key="2">
    <source>
        <dbReference type="Proteomes" id="UP001056500"/>
    </source>
</evidence>
<keyword evidence="2" id="KW-1185">Reference proteome</keyword>
<name>A0ABY4WND7_9BACL</name>
<gene>
    <name evidence="1" type="ORF">NDK47_08765</name>
</gene>